<evidence type="ECO:0000313" key="3">
    <source>
        <dbReference type="EMBL" id="EPE34691.1"/>
    </source>
</evidence>
<keyword evidence="4" id="KW-1185">Reference proteome</keyword>
<protein>
    <submittedName>
        <fullName evidence="3">Class V chitinase, putative</fullName>
    </submittedName>
</protein>
<proteinExistence type="predicted"/>
<name>S3DRU4_GLAL2</name>
<dbReference type="GO" id="GO:0008061">
    <property type="term" value="F:chitin binding"/>
    <property type="evidence" value="ECO:0007669"/>
    <property type="project" value="UniProtKB-KW"/>
</dbReference>
<dbReference type="AlphaFoldDB" id="S3DRU4"/>
<dbReference type="OrthoDB" id="1046782at2759"/>
<gene>
    <name evidence="3" type="ORF">GLAREA_10385</name>
</gene>
<dbReference type="KEGG" id="glz:GLAREA_10385"/>
<evidence type="ECO:0000256" key="2">
    <source>
        <dbReference type="ARBA" id="ARBA00023026"/>
    </source>
</evidence>
<dbReference type="PANTHER" id="PTHR47700">
    <property type="entry name" value="V CHITINASE, PUTATIVE (AFU_ORTHOLOGUE AFUA_6G13720)-RELATED"/>
    <property type="match status" value="1"/>
</dbReference>
<keyword evidence="1" id="KW-0147">Chitin-binding</keyword>
<dbReference type="STRING" id="1116229.S3DRU4"/>
<organism evidence="3 4">
    <name type="scientific">Glarea lozoyensis (strain ATCC 20868 / MF5171)</name>
    <dbReference type="NCBI Taxonomy" id="1116229"/>
    <lineage>
        <taxon>Eukaryota</taxon>
        <taxon>Fungi</taxon>
        <taxon>Dikarya</taxon>
        <taxon>Ascomycota</taxon>
        <taxon>Pezizomycotina</taxon>
        <taxon>Leotiomycetes</taxon>
        <taxon>Helotiales</taxon>
        <taxon>Helotiaceae</taxon>
        <taxon>Glarea</taxon>
    </lineage>
</organism>
<sequence length="173" mass="18805">MSATSHTATTVMSDLALMIKSRENGSTSRLFSKLGPVIVGFYGGSQLDKESLGGIIQQFADQEAHHQVAQTSLSMQVCRPEMHGSKIFGMFVDTTGDLDAVKTALGAWNNGSCVGTGRGEAEVWPTISVKLIPGKINDDDDKNKDYTTDNIIEDVSDKQTKLDLVRRTNHRTT</sequence>
<dbReference type="RefSeq" id="XP_008078626.1">
    <property type="nucleotide sequence ID" value="XM_008080435.1"/>
</dbReference>
<dbReference type="InterPro" id="IPR053214">
    <property type="entry name" value="LysM12-like"/>
</dbReference>
<dbReference type="HOGENOM" id="CLU_1547735_0_0_1"/>
<dbReference type="Proteomes" id="UP000016922">
    <property type="component" value="Unassembled WGS sequence"/>
</dbReference>
<dbReference type="PANTHER" id="PTHR47700:SF2">
    <property type="entry name" value="CHITINASE"/>
    <property type="match status" value="1"/>
</dbReference>
<evidence type="ECO:0000313" key="4">
    <source>
        <dbReference type="Proteomes" id="UP000016922"/>
    </source>
</evidence>
<dbReference type="EMBL" id="KE145356">
    <property type="protein sequence ID" value="EPE34691.1"/>
    <property type="molecule type" value="Genomic_DNA"/>
</dbReference>
<evidence type="ECO:0000256" key="1">
    <source>
        <dbReference type="ARBA" id="ARBA00022669"/>
    </source>
</evidence>
<keyword evidence="2" id="KW-0843">Virulence</keyword>
<reference evidence="3 4" key="1">
    <citation type="journal article" date="2013" name="BMC Genomics">
        <title>Genomics-driven discovery of the pneumocandin biosynthetic gene cluster in the fungus Glarea lozoyensis.</title>
        <authorList>
            <person name="Chen L."/>
            <person name="Yue Q."/>
            <person name="Zhang X."/>
            <person name="Xiang M."/>
            <person name="Wang C."/>
            <person name="Li S."/>
            <person name="Che Y."/>
            <person name="Ortiz-Lopez F.J."/>
            <person name="Bills G.F."/>
            <person name="Liu X."/>
            <person name="An Z."/>
        </authorList>
    </citation>
    <scope>NUCLEOTIDE SEQUENCE [LARGE SCALE GENOMIC DNA]</scope>
    <source>
        <strain evidence="4">ATCC 20868 / MF5171</strain>
    </source>
</reference>
<dbReference type="GeneID" id="19469432"/>
<accession>S3DRU4</accession>